<dbReference type="Proteomes" id="UP001259803">
    <property type="component" value="Unassembled WGS sequence"/>
</dbReference>
<organism evidence="2 3">
    <name type="scientific">Croceicoccus esteveae</name>
    <dbReference type="NCBI Taxonomy" id="3075597"/>
    <lineage>
        <taxon>Bacteria</taxon>
        <taxon>Pseudomonadati</taxon>
        <taxon>Pseudomonadota</taxon>
        <taxon>Alphaproteobacteria</taxon>
        <taxon>Sphingomonadales</taxon>
        <taxon>Erythrobacteraceae</taxon>
        <taxon>Croceicoccus</taxon>
    </lineage>
</organism>
<dbReference type="RefSeq" id="WP_311339601.1">
    <property type="nucleotide sequence ID" value="NZ_JAVRHS010000001.1"/>
</dbReference>
<keyword evidence="3" id="KW-1185">Reference proteome</keyword>
<dbReference type="EMBL" id="JAVRHS010000001">
    <property type="protein sequence ID" value="MDT0575054.1"/>
    <property type="molecule type" value="Genomic_DNA"/>
</dbReference>
<protein>
    <submittedName>
        <fullName evidence="2">Thermonuclease family protein</fullName>
    </submittedName>
</protein>
<comment type="caution">
    <text evidence="2">The sequence shown here is derived from an EMBL/GenBank/DDBJ whole genome shotgun (WGS) entry which is preliminary data.</text>
</comment>
<name>A0ABU2ZHI0_9SPHN</name>
<reference evidence="2 3" key="1">
    <citation type="submission" date="2023-09" db="EMBL/GenBank/DDBJ databases">
        <authorList>
            <person name="Rey-Velasco X."/>
        </authorList>
    </citation>
    <scope>NUCLEOTIDE SEQUENCE [LARGE SCALE GENOMIC DNA]</scope>
    <source>
        <strain evidence="2 3">F390</strain>
    </source>
</reference>
<dbReference type="InterPro" id="IPR016071">
    <property type="entry name" value="Staphylococal_nuclease_OB-fold"/>
</dbReference>
<dbReference type="SUPFAM" id="SSF50199">
    <property type="entry name" value="Staphylococcal nuclease"/>
    <property type="match status" value="1"/>
</dbReference>
<accession>A0ABU2ZHI0</accession>
<dbReference type="Pfam" id="PF00565">
    <property type="entry name" value="SNase"/>
    <property type="match status" value="1"/>
</dbReference>
<dbReference type="PROSITE" id="PS50830">
    <property type="entry name" value="TNASE_3"/>
    <property type="match status" value="1"/>
</dbReference>
<feature type="domain" description="TNase-like" evidence="1">
    <location>
        <begin position="96"/>
        <end position="182"/>
    </location>
</feature>
<dbReference type="InterPro" id="IPR035437">
    <property type="entry name" value="SNase_OB-fold_sf"/>
</dbReference>
<evidence type="ECO:0000313" key="3">
    <source>
        <dbReference type="Proteomes" id="UP001259803"/>
    </source>
</evidence>
<gene>
    <name evidence="2" type="ORF">RM533_02510</name>
</gene>
<dbReference type="Gene3D" id="2.40.50.90">
    <property type="match status" value="1"/>
</dbReference>
<sequence length="194" mass="21088">MKMVGRKRYRGAPPLQFWPKAKRKSRMPGGALTLIIMSLCLIMAGILLRQDVTIGDITIGAPSATTGQLGIPPASAADTLSARFVMCDGPARDNCVVDGDTFWFAGDKIRIADLNTPETSSPDCDAELVLGTKATDRLRELLNAGPFSLVAADRDEDRYGRKLRTVERGGQSLSEILIREGLGESWKGYRSGWC</sequence>
<proteinExistence type="predicted"/>
<evidence type="ECO:0000259" key="1">
    <source>
        <dbReference type="PROSITE" id="PS50830"/>
    </source>
</evidence>
<evidence type="ECO:0000313" key="2">
    <source>
        <dbReference type="EMBL" id="MDT0575054.1"/>
    </source>
</evidence>